<protein>
    <submittedName>
        <fullName evidence="2">Uncharacterized protein</fullName>
    </submittedName>
</protein>
<sequence>MAMSKSPLPLDPQAYQPSCSSSSPQFHNDHDTYPTPSSAIKARRRNSLRLSLQPPSVPVPPSLLQSPYLNAHKPKEQATSHVPSEEEDFWLQDQVPLSAPRRGRPHSVPPLQQRQTMSSILHQSPPITPPVRPSSVLIAGLGERRPPPSTQGKSSISARARRAAPRSLTPNCRTPSHLLLRSGENLQAMLLGLDLMPISRDHLLRVLATSPISPPCNSGAIIASLQPTHPISHRVASPTTSPACTNAPQPWLFPGSGPVDPLPRARRISIAAVRYVGPDSGIPFRGQGTSSNPKSLHPSTHAQPIRTPRSHRPTFIYLLTLRHTGNSSRSPFPLMLVQTHEHLYSFSFSVFLGIHIMAYGPLSSFVVSGTWLVRPPPHLISSPIA</sequence>
<name>A0A4Y7TQA0_COPMI</name>
<feature type="region of interest" description="Disordered" evidence="1">
    <location>
        <begin position="281"/>
        <end position="307"/>
    </location>
</feature>
<dbReference type="EMBL" id="QPFP01000006">
    <property type="protein sequence ID" value="TEB36151.1"/>
    <property type="molecule type" value="Genomic_DNA"/>
</dbReference>
<dbReference type="Proteomes" id="UP000298030">
    <property type="component" value="Unassembled WGS sequence"/>
</dbReference>
<dbReference type="AlphaFoldDB" id="A0A4Y7TQA0"/>
<gene>
    <name evidence="2" type="ORF">FA13DRAFT_1231174</name>
</gene>
<dbReference type="OrthoDB" id="2675274at2759"/>
<feature type="compositionally biased region" description="Polar residues" evidence="1">
    <location>
        <begin position="15"/>
        <end position="26"/>
    </location>
</feature>
<proteinExistence type="predicted"/>
<feature type="compositionally biased region" description="Polar residues" evidence="1">
    <location>
        <begin position="287"/>
        <end position="302"/>
    </location>
</feature>
<accession>A0A4Y7TQA0</accession>
<evidence type="ECO:0000313" key="2">
    <source>
        <dbReference type="EMBL" id="TEB36151.1"/>
    </source>
</evidence>
<evidence type="ECO:0000313" key="3">
    <source>
        <dbReference type="Proteomes" id="UP000298030"/>
    </source>
</evidence>
<comment type="caution">
    <text evidence="2">The sequence shown here is derived from an EMBL/GenBank/DDBJ whole genome shotgun (WGS) entry which is preliminary data.</text>
</comment>
<feature type="region of interest" description="Disordered" evidence="1">
    <location>
        <begin position="1"/>
        <end position="67"/>
    </location>
</feature>
<evidence type="ECO:0000256" key="1">
    <source>
        <dbReference type="SAM" id="MobiDB-lite"/>
    </source>
</evidence>
<reference evidence="2 3" key="1">
    <citation type="journal article" date="2019" name="Nat. Ecol. Evol.">
        <title>Megaphylogeny resolves global patterns of mushroom evolution.</title>
        <authorList>
            <person name="Varga T."/>
            <person name="Krizsan K."/>
            <person name="Foldi C."/>
            <person name="Dima B."/>
            <person name="Sanchez-Garcia M."/>
            <person name="Sanchez-Ramirez S."/>
            <person name="Szollosi G.J."/>
            <person name="Szarkandi J.G."/>
            <person name="Papp V."/>
            <person name="Albert L."/>
            <person name="Andreopoulos W."/>
            <person name="Angelini C."/>
            <person name="Antonin V."/>
            <person name="Barry K.W."/>
            <person name="Bougher N.L."/>
            <person name="Buchanan P."/>
            <person name="Buyck B."/>
            <person name="Bense V."/>
            <person name="Catcheside P."/>
            <person name="Chovatia M."/>
            <person name="Cooper J."/>
            <person name="Damon W."/>
            <person name="Desjardin D."/>
            <person name="Finy P."/>
            <person name="Geml J."/>
            <person name="Haridas S."/>
            <person name="Hughes K."/>
            <person name="Justo A."/>
            <person name="Karasinski D."/>
            <person name="Kautmanova I."/>
            <person name="Kiss B."/>
            <person name="Kocsube S."/>
            <person name="Kotiranta H."/>
            <person name="LaButti K.M."/>
            <person name="Lechner B.E."/>
            <person name="Liimatainen K."/>
            <person name="Lipzen A."/>
            <person name="Lukacs Z."/>
            <person name="Mihaltcheva S."/>
            <person name="Morgado L.N."/>
            <person name="Niskanen T."/>
            <person name="Noordeloos M.E."/>
            <person name="Ohm R.A."/>
            <person name="Ortiz-Santana B."/>
            <person name="Ovrebo C."/>
            <person name="Racz N."/>
            <person name="Riley R."/>
            <person name="Savchenko A."/>
            <person name="Shiryaev A."/>
            <person name="Soop K."/>
            <person name="Spirin V."/>
            <person name="Szebenyi C."/>
            <person name="Tomsovsky M."/>
            <person name="Tulloss R.E."/>
            <person name="Uehling J."/>
            <person name="Grigoriev I.V."/>
            <person name="Vagvolgyi C."/>
            <person name="Papp T."/>
            <person name="Martin F.M."/>
            <person name="Miettinen O."/>
            <person name="Hibbett D.S."/>
            <person name="Nagy L.G."/>
        </authorList>
    </citation>
    <scope>NUCLEOTIDE SEQUENCE [LARGE SCALE GENOMIC DNA]</scope>
    <source>
        <strain evidence="2 3">FP101781</strain>
    </source>
</reference>
<feature type="region of interest" description="Disordered" evidence="1">
    <location>
        <begin position="141"/>
        <end position="175"/>
    </location>
</feature>
<organism evidence="2 3">
    <name type="scientific">Coprinellus micaceus</name>
    <name type="common">Glistening ink-cap mushroom</name>
    <name type="synonym">Coprinus micaceus</name>
    <dbReference type="NCBI Taxonomy" id="71717"/>
    <lineage>
        <taxon>Eukaryota</taxon>
        <taxon>Fungi</taxon>
        <taxon>Dikarya</taxon>
        <taxon>Basidiomycota</taxon>
        <taxon>Agaricomycotina</taxon>
        <taxon>Agaricomycetes</taxon>
        <taxon>Agaricomycetidae</taxon>
        <taxon>Agaricales</taxon>
        <taxon>Agaricineae</taxon>
        <taxon>Psathyrellaceae</taxon>
        <taxon>Coprinellus</taxon>
    </lineage>
</organism>
<keyword evidence="3" id="KW-1185">Reference proteome</keyword>